<organism evidence="1">
    <name type="scientific">marine sediment metagenome</name>
    <dbReference type="NCBI Taxonomy" id="412755"/>
    <lineage>
        <taxon>unclassified sequences</taxon>
        <taxon>metagenomes</taxon>
        <taxon>ecological metagenomes</taxon>
    </lineage>
</organism>
<gene>
    <name evidence="1" type="ORF">LCGC14_0730120</name>
</gene>
<comment type="caution">
    <text evidence="1">The sequence shown here is derived from an EMBL/GenBank/DDBJ whole genome shotgun (WGS) entry which is preliminary data.</text>
</comment>
<dbReference type="EMBL" id="LAZR01001685">
    <property type="protein sequence ID" value="KKN40796.1"/>
    <property type="molecule type" value="Genomic_DNA"/>
</dbReference>
<evidence type="ECO:0000313" key="1">
    <source>
        <dbReference type="EMBL" id="KKN40796.1"/>
    </source>
</evidence>
<sequence>MKIPVPYKLILSKVNGHCPEELIEVKKFRRLIVRTLRCNRGFVNQMLIEMKELGIIKYENYRLIKILKEVD</sequence>
<dbReference type="AlphaFoldDB" id="A0A0F9SV79"/>
<proteinExistence type="predicted"/>
<name>A0A0F9SV79_9ZZZZ</name>
<reference evidence="1" key="1">
    <citation type="journal article" date="2015" name="Nature">
        <title>Complex archaea that bridge the gap between prokaryotes and eukaryotes.</title>
        <authorList>
            <person name="Spang A."/>
            <person name="Saw J.H."/>
            <person name="Jorgensen S.L."/>
            <person name="Zaremba-Niedzwiedzka K."/>
            <person name="Martijn J."/>
            <person name="Lind A.E."/>
            <person name="van Eijk R."/>
            <person name="Schleper C."/>
            <person name="Guy L."/>
            <person name="Ettema T.J."/>
        </authorList>
    </citation>
    <scope>NUCLEOTIDE SEQUENCE</scope>
</reference>
<protein>
    <submittedName>
        <fullName evidence="1">Uncharacterized protein</fullName>
    </submittedName>
</protein>
<accession>A0A0F9SV79</accession>